<evidence type="ECO:0000313" key="3">
    <source>
        <dbReference type="Proteomes" id="UP000781932"/>
    </source>
</evidence>
<reference evidence="2" key="2">
    <citation type="submission" date="2020-11" db="EMBL/GenBank/DDBJ databases">
        <title>Whole genome sequencing of Colletotrichum sp.</title>
        <authorList>
            <person name="Li H."/>
        </authorList>
    </citation>
    <scope>NUCLEOTIDE SEQUENCE</scope>
    <source>
        <strain evidence="2">CkLH20</strain>
    </source>
</reference>
<keyword evidence="1" id="KW-0732">Signal</keyword>
<protein>
    <submittedName>
        <fullName evidence="2">Uncharacterized protein</fullName>
    </submittedName>
</protein>
<organism evidence="2 3">
    <name type="scientific">Colletotrichum karsti</name>
    <dbReference type="NCBI Taxonomy" id="1095194"/>
    <lineage>
        <taxon>Eukaryota</taxon>
        <taxon>Fungi</taxon>
        <taxon>Dikarya</taxon>
        <taxon>Ascomycota</taxon>
        <taxon>Pezizomycotina</taxon>
        <taxon>Sordariomycetes</taxon>
        <taxon>Hypocreomycetidae</taxon>
        <taxon>Glomerellales</taxon>
        <taxon>Glomerellaceae</taxon>
        <taxon>Colletotrichum</taxon>
        <taxon>Colletotrichum boninense species complex</taxon>
    </lineage>
</organism>
<feature type="signal peptide" evidence="1">
    <location>
        <begin position="1"/>
        <end position="17"/>
    </location>
</feature>
<dbReference type="AlphaFoldDB" id="A0A9P6I412"/>
<gene>
    <name evidence="2" type="ORF">CkaCkLH20_06771</name>
</gene>
<name>A0A9P6I412_9PEZI</name>
<dbReference type="GeneID" id="62162562"/>
<dbReference type="OrthoDB" id="4788795at2759"/>
<dbReference type="Proteomes" id="UP000781932">
    <property type="component" value="Unassembled WGS sequence"/>
</dbReference>
<evidence type="ECO:0000256" key="1">
    <source>
        <dbReference type="SAM" id="SignalP"/>
    </source>
</evidence>
<accession>A0A9P6I412</accession>
<comment type="caution">
    <text evidence="2">The sequence shown here is derived from an EMBL/GenBank/DDBJ whole genome shotgun (WGS) entry which is preliminary data.</text>
</comment>
<proteinExistence type="predicted"/>
<dbReference type="RefSeq" id="XP_038745300.1">
    <property type="nucleotide sequence ID" value="XM_038889488.1"/>
</dbReference>
<feature type="chain" id="PRO_5040365922" evidence="1">
    <location>
        <begin position="18"/>
        <end position="128"/>
    </location>
</feature>
<keyword evidence="3" id="KW-1185">Reference proteome</keyword>
<sequence>MKLSALVLLQAAASVLAKAPYCHYKGVGQIYIGGQPIPVNNRYTLAAYDVNDHIPTVCHDLWMELRNKWMCGVWSFGRFKHYCRDAGDGMLEWEFESGLACNKGMVHDAWYKATKNKYGAIDCEKKKN</sequence>
<dbReference type="EMBL" id="JAATWM020000020">
    <property type="protein sequence ID" value="KAF9875839.1"/>
    <property type="molecule type" value="Genomic_DNA"/>
</dbReference>
<evidence type="ECO:0000313" key="2">
    <source>
        <dbReference type="EMBL" id="KAF9875839.1"/>
    </source>
</evidence>
<reference evidence="2" key="1">
    <citation type="submission" date="2020-03" db="EMBL/GenBank/DDBJ databases">
        <authorList>
            <person name="He L."/>
        </authorList>
    </citation>
    <scope>NUCLEOTIDE SEQUENCE</scope>
    <source>
        <strain evidence="2">CkLH20</strain>
    </source>
</reference>